<dbReference type="Proteomes" id="UP000033882">
    <property type="component" value="Unassembled WGS sequence"/>
</dbReference>
<dbReference type="EMBL" id="LCPB01000014">
    <property type="protein sequence ID" value="KKU89478.1"/>
    <property type="molecule type" value="Genomic_DNA"/>
</dbReference>
<name>A0A0G1WGM9_9BACT</name>
<protein>
    <submittedName>
        <fullName evidence="1">Uncharacterized protein</fullName>
    </submittedName>
</protein>
<gene>
    <name evidence="1" type="ORF">UY19_C0014G0078</name>
</gene>
<evidence type="ECO:0000313" key="1">
    <source>
        <dbReference type="EMBL" id="KKU89478.1"/>
    </source>
</evidence>
<organism evidence="1 2">
    <name type="scientific">Candidatus Wolfebacteria bacterium GW2011_GWA2_47_9b</name>
    <dbReference type="NCBI Taxonomy" id="1619005"/>
    <lineage>
        <taxon>Bacteria</taxon>
        <taxon>Candidatus Wolfeibacteriota</taxon>
    </lineage>
</organism>
<comment type="caution">
    <text evidence="1">The sequence shown here is derived from an EMBL/GenBank/DDBJ whole genome shotgun (WGS) entry which is preliminary data.</text>
</comment>
<sequence length="87" mass="9630">MSGKMVILSRKDYKDFVRNLKGGRRWALISTRRALVDEMPNNPGKIEIGDMLIVCDGFSGAFETATAIERNHPSHDPAPAFIKCVPA</sequence>
<reference evidence="1 2" key="1">
    <citation type="journal article" date="2015" name="Nature">
        <title>rRNA introns, odd ribosomes, and small enigmatic genomes across a large radiation of phyla.</title>
        <authorList>
            <person name="Brown C.T."/>
            <person name="Hug L.A."/>
            <person name="Thomas B.C."/>
            <person name="Sharon I."/>
            <person name="Castelle C.J."/>
            <person name="Singh A."/>
            <person name="Wilkins M.J."/>
            <person name="Williams K.H."/>
            <person name="Banfield J.F."/>
        </authorList>
    </citation>
    <scope>NUCLEOTIDE SEQUENCE [LARGE SCALE GENOMIC DNA]</scope>
</reference>
<dbReference type="AlphaFoldDB" id="A0A0G1WGM9"/>
<evidence type="ECO:0000313" key="2">
    <source>
        <dbReference type="Proteomes" id="UP000033882"/>
    </source>
</evidence>
<proteinExistence type="predicted"/>
<accession>A0A0G1WGM9</accession>